<dbReference type="AlphaFoldDB" id="A0AAE0G8W1"/>
<accession>A0AAE0G8W1</accession>
<keyword evidence="1" id="KW-0812">Transmembrane</keyword>
<feature type="transmembrane region" description="Helical" evidence="1">
    <location>
        <begin position="303"/>
        <end position="328"/>
    </location>
</feature>
<proteinExistence type="predicted"/>
<gene>
    <name evidence="2" type="ORF">CYMTET_17960</name>
</gene>
<evidence type="ECO:0000313" key="2">
    <source>
        <dbReference type="EMBL" id="KAK3273820.1"/>
    </source>
</evidence>
<feature type="transmembrane region" description="Helical" evidence="1">
    <location>
        <begin position="365"/>
        <end position="389"/>
    </location>
</feature>
<keyword evidence="3" id="KW-1185">Reference proteome</keyword>
<keyword evidence="1" id="KW-0472">Membrane</keyword>
<name>A0AAE0G8W1_9CHLO</name>
<evidence type="ECO:0000313" key="3">
    <source>
        <dbReference type="Proteomes" id="UP001190700"/>
    </source>
</evidence>
<reference evidence="2 3" key="1">
    <citation type="journal article" date="2015" name="Genome Biol. Evol.">
        <title>Comparative Genomics of a Bacterivorous Green Alga Reveals Evolutionary Causalities and Consequences of Phago-Mixotrophic Mode of Nutrition.</title>
        <authorList>
            <person name="Burns J.A."/>
            <person name="Paasch A."/>
            <person name="Narechania A."/>
            <person name="Kim E."/>
        </authorList>
    </citation>
    <scope>NUCLEOTIDE SEQUENCE [LARGE SCALE GENOMIC DNA]</scope>
    <source>
        <strain evidence="2 3">PLY_AMNH</strain>
    </source>
</reference>
<comment type="caution">
    <text evidence="2">The sequence shown here is derived from an EMBL/GenBank/DDBJ whole genome shotgun (WGS) entry which is preliminary data.</text>
</comment>
<protein>
    <submittedName>
        <fullName evidence="2">Uncharacterized protein</fullName>
    </submittedName>
</protein>
<keyword evidence="1" id="KW-1133">Transmembrane helix</keyword>
<organism evidence="2 3">
    <name type="scientific">Cymbomonas tetramitiformis</name>
    <dbReference type="NCBI Taxonomy" id="36881"/>
    <lineage>
        <taxon>Eukaryota</taxon>
        <taxon>Viridiplantae</taxon>
        <taxon>Chlorophyta</taxon>
        <taxon>Pyramimonadophyceae</taxon>
        <taxon>Pyramimonadales</taxon>
        <taxon>Pyramimonadaceae</taxon>
        <taxon>Cymbomonas</taxon>
    </lineage>
</organism>
<sequence length="411" mass="44212">MHEDINKLVYDTLTYLVAKPDSTADGWLQGTDAVGVRQGWEACLDRLDQRLRQKLHSGRAFGRLRYPAREDPRPILAEEQRLVRENRAADWTPTNATRKEQLYSFKSHLAAVRQIENYVKVFQHASDCGASAFAAAVRQYGAPAVVSADGIESDGVDVSAYGFHVEEDSGSDADDVLAEFHKITEKVYNVGRRACVSFWQASMPRPTQAAVAVHGATGSALRTSGWTGGASSRWCLGWARSSPETQGDVLNQVAEAIWQEPPVFGHMHGEHSSAHGGVSGRRRPTAGVGWWAAVLLRSGFGHILFLLARLLGVFCFGIAGVAAGFGGININNDGNSVTEDPVMCIGATCIYYKVDTLSPETRQQVLQLFVVADGAGAAAAAPVVVILLIGLESMAAYPLTVFPTISGCVPV</sequence>
<dbReference type="EMBL" id="LGRX02008238">
    <property type="protein sequence ID" value="KAK3273820.1"/>
    <property type="molecule type" value="Genomic_DNA"/>
</dbReference>
<dbReference type="Proteomes" id="UP001190700">
    <property type="component" value="Unassembled WGS sequence"/>
</dbReference>
<evidence type="ECO:0000256" key="1">
    <source>
        <dbReference type="SAM" id="Phobius"/>
    </source>
</evidence>